<dbReference type="KEGG" id="trr:M419DRAFT_77267"/>
<dbReference type="SUPFAM" id="SSF48179">
    <property type="entry name" value="6-phosphogluconate dehydrogenase C-terminal domain-like"/>
    <property type="match status" value="1"/>
</dbReference>
<accession>A0A024SBP0</accession>
<dbReference type="Gene3D" id="3.40.50.720">
    <property type="entry name" value="NAD(P)-binding Rossmann-like Domain"/>
    <property type="match status" value="1"/>
</dbReference>
<evidence type="ECO:0000259" key="3">
    <source>
        <dbReference type="Pfam" id="PF02737"/>
    </source>
</evidence>
<evidence type="ECO:0000256" key="1">
    <source>
        <dbReference type="ARBA" id="ARBA00023002"/>
    </source>
</evidence>
<keyword evidence="1" id="KW-0560">Oxidoreductase</keyword>
<evidence type="ECO:0008006" key="6">
    <source>
        <dbReference type="Google" id="ProtNLM"/>
    </source>
</evidence>
<dbReference type="PANTHER" id="PTHR48075">
    <property type="entry name" value="3-HYDROXYACYL-COA DEHYDROGENASE FAMILY PROTEIN"/>
    <property type="match status" value="1"/>
</dbReference>
<dbReference type="Proteomes" id="UP000024376">
    <property type="component" value="Unassembled WGS sequence"/>
</dbReference>
<dbReference type="HOGENOM" id="CLU_031652_0_0_1"/>
<dbReference type="GO" id="GO:0006631">
    <property type="term" value="P:fatty acid metabolic process"/>
    <property type="evidence" value="ECO:0007669"/>
    <property type="project" value="InterPro"/>
</dbReference>
<dbReference type="GO" id="GO:0070403">
    <property type="term" value="F:NAD+ binding"/>
    <property type="evidence" value="ECO:0007669"/>
    <property type="project" value="InterPro"/>
</dbReference>
<dbReference type="SUPFAM" id="SSF51735">
    <property type="entry name" value="NAD(P)-binding Rossmann-fold domains"/>
    <property type="match status" value="1"/>
</dbReference>
<feature type="domain" description="3-hydroxyacyl-CoA dehydrogenase C-terminal" evidence="2">
    <location>
        <begin position="192"/>
        <end position="286"/>
    </location>
</feature>
<gene>
    <name evidence="4" type="ORF">M419DRAFT_77267</name>
</gene>
<dbReference type="InterPro" id="IPR008927">
    <property type="entry name" value="6-PGluconate_DH-like_C_sf"/>
</dbReference>
<proteinExistence type="predicted"/>
<dbReference type="InterPro" id="IPR000033">
    <property type="entry name" value="LDLR_classB_rpt"/>
</dbReference>
<organism evidence="4 5">
    <name type="scientific">Hypocrea jecorina (strain ATCC 56765 / BCRC 32924 / NRRL 11460 / Rut C-30)</name>
    <name type="common">Trichoderma reesei</name>
    <dbReference type="NCBI Taxonomy" id="1344414"/>
    <lineage>
        <taxon>Eukaryota</taxon>
        <taxon>Fungi</taxon>
        <taxon>Dikarya</taxon>
        <taxon>Ascomycota</taxon>
        <taxon>Pezizomycotina</taxon>
        <taxon>Sordariomycetes</taxon>
        <taxon>Hypocreomycetidae</taxon>
        <taxon>Hypocreales</taxon>
        <taxon>Hypocreaceae</taxon>
        <taxon>Trichoderma</taxon>
    </lineage>
</organism>
<dbReference type="Pfam" id="PF02737">
    <property type="entry name" value="3HCDH_N"/>
    <property type="match status" value="1"/>
</dbReference>
<dbReference type="GO" id="GO:0016616">
    <property type="term" value="F:oxidoreductase activity, acting on the CH-OH group of donors, NAD or NADP as acceptor"/>
    <property type="evidence" value="ECO:0007669"/>
    <property type="project" value="InterPro"/>
</dbReference>
<name>A0A024SBP0_HYPJR</name>
<feature type="domain" description="3-hydroxyacyl-CoA dehydrogenase NAD binding" evidence="3">
    <location>
        <begin position="16"/>
        <end position="186"/>
    </location>
</feature>
<dbReference type="Pfam" id="PF00725">
    <property type="entry name" value="3HCDH"/>
    <property type="match status" value="1"/>
</dbReference>
<evidence type="ECO:0000313" key="4">
    <source>
        <dbReference type="EMBL" id="ETS02759.1"/>
    </source>
</evidence>
<dbReference type="InterPro" id="IPR006108">
    <property type="entry name" value="3HC_DH_C"/>
</dbReference>
<protein>
    <recommendedName>
        <fullName evidence="6">3-hydroxyacyl-CoA dehydrogenase</fullName>
    </recommendedName>
</protein>
<dbReference type="InterPro" id="IPR011042">
    <property type="entry name" value="6-blade_b-propeller_TolB-like"/>
</dbReference>
<dbReference type="SMART" id="SM00135">
    <property type="entry name" value="LY"/>
    <property type="match status" value="5"/>
</dbReference>
<dbReference type="InterPro" id="IPR006176">
    <property type="entry name" value="3-OHacyl-CoA_DH_NAD-bd"/>
</dbReference>
<dbReference type="OrthoDB" id="5958943at2759"/>
<dbReference type="Gene3D" id="1.10.1040.10">
    <property type="entry name" value="N-(1-d-carboxylethyl)-l-norvaline Dehydrogenase, domain 2"/>
    <property type="match status" value="1"/>
</dbReference>
<sequence length="610" mass="67014">MVIAWQPPLNYRNRPVAVFGAGVLGRRIACVWASTGYTVKIWDPSKHQREDGVAYVDENVALYAQKTGKASGRVMAVEDMKAAVADAWMVIECVPEKLELKIDVFAELDALAPADCILATNSSSYKSSELISKISRTRKSQVLNTHYFRPPDCMLIEVMASGYTTEAVIPFLVERLQEAGLMPYVARKESTGLIINRLWAAIKRETLTILAEGVSVPEEIDALWKEMFANSRLSPCLTMDLVGLDTVAFIEEHYVEELGLSPEKTVDFLRKNYLDQGKLGAKCAKGGLYPPSATQSAAKNGVSSEPKLLALDVGLSAAEPTMNSGQILQFGLDGKPPKVLVDKQPLPDGIDIDHSSGRMFWTNMGYPGKPDGSVCSANLDGTNVRTLIPPGTINTPKQLVVESGSKKIYFCDREGLSVFRCNFDGSDLERLIQNGNSENETDMREATNWCVGIAVSPKLGKFYWSQKGPSKGNKGRIFCANIKMPAHQSVQSRSDVHCLAEGLPEPVDLEINEETYTLYWTDRGEIPFGNSLNRLQLDKTGLVAKTASSGGHEVLSRHFKEGIGLKLDSKNHHLYVTDLGGRIYQCGLDGRNKTVVYADDYRAFTGITVL</sequence>
<dbReference type="InterPro" id="IPR013328">
    <property type="entry name" value="6PGD_dom2"/>
</dbReference>
<reference evidence="5" key="1">
    <citation type="journal article" date="2013" name="Ind. Biotechnol.">
        <title>Comparative genomics analysis of Trichoderma reesei strains.</title>
        <authorList>
            <person name="Koike H."/>
            <person name="Aerts A."/>
            <person name="LaButti K."/>
            <person name="Grigoriev I.V."/>
            <person name="Baker S.E."/>
        </authorList>
    </citation>
    <scope>NUCLEOTIDE SEQUENCE [LARGE SCALE GENOMIC DNA]</scope>
    <source>
        <strain evidence="5">ATCC 56765 / BCRC 32924 / NRRL 11460 / Rut C-30</strain>
    </source>
</reference>
<dbReference type="Gene3D" id="2.120.10.30">
    <property type="entry name" value="TolB, C-terminal domain"/>
    <property type="match status" value="2"/>
</dbReference>
<dbReference type="PANTHER" id="PTHR48075:SF10">
    <property type="entry name" value="DEHYDROGENASE, PUTATIVE (AFU_ORTHOLOGUE AFUA_5G10070)-RELATED"/>
    <property type="match status" value="1"/>
</dbReference>
<evidence type="ECO:0000259" key="2">
    <source>
        <dbReference type="Pfam" id="PF00725"/>
    </source>
</evidence>
<dbReference type="SUPFAM" id="SSF63829">
    <property type="entry name" value="Calcium-dependent phosphotriesterase"/>
    <property type="match status" value="1"/>
</dbReference>
<dbReference type="AlphaFoldDB" id="A0A024SBP0"/>
<dbReference type="InterPro" id="IPR036291">
    <property type="entry name" value="NAD(P)-bd_dom_sf"/>
</dbReference>
<dbReference type="EMBL" id="KI911144">
    <property type="protein sequence ID" value="ETS02759.1"/>
    <property type="molecule type" value="Genomic_DNA"/>
</dbReference>
<evidence type="ECO:0000313" key="5">
    <source>
        <dbReference type="Proteomes" id="UP000024376"/>
    </source>
</evidence>